<evidence type="ECO:0008006" key="4">
    <source>
        <dbReference type="Google" id="ProtNLM"/>
    </source>
</evidence>
<dbReference type="RefSeq" id="WP_236736527.1">
    <property type="nucleotide sequence ID" value="NZ_DAMBSL010000001.1"/>
</dbReference>
<dbReference type="EMBL" id="LT906468">
    <property type="protein sequence ID" value="SNV59989.1"/>
    <property type="molecule type" value="Genomic_DNA"/>
</dbReference>
<accession>A0AAJ5C1Q3</accession>
<protein>
    <recommendedName>
        <fullName evidence="4">Outer membrane protein beta-barrel domain-containing protein</fullName>
    </recommendedName>
</protein>
<reference evidence="2 3" key="1">
    <citation type="submission" date="2017-06" db="EMBL/GenBank/DDBJ databases">
        <authorList>
            <consortium name="Pathogen Informatics"/>
        </authorList>
    </citation>
    <scope>NUCLEOTIDE SEQUENCE [LARGE SCALE GENOMIC DNA]</scope>
    <source>
        <strain evidence="2 3">NCTC12149</strain>
    </source>
</reference>
<keyword evidence="1" id="KW-0732">Signal</keyword>
<evidence type="ECO:0000256" key="1">
    <source>
        <dbReference type="SAM" id="SignalP"/>
    </source>
</evidence>
<organism evidence="2 3">
    <name type="scientific">Sphingobacterium mizutaii</name>
    <dbReference type="NCBI Taxonomy" id="1010"/>
    <lineage>
        <taxon>Bacteria</taxon>
        <taxon>Pseudomonadati</taxon>
        <taxon>Bacteroidota</taxon>
        <taxon>Sphingobacteriia</taxon>
        <taxon>Sphingobacteriales</taxon>
        <taxon>Sphingobacteriaceae</taxon>
        <taxon>Sphingobacterium</taxon>
    </lineage>
</organism>
<dbReference type="Proteomes" id="UP000215355">
    <property type="component" value="Chromosome 1"/>
</dbReference>
<feature type="chain" id="PRO_5042591480" description="Outer membrane protein beta-barrel domain-containing protein" evidence="1">
    <location>
        <begin position="22"/>
        <end position="129"/>
    </location>
</feature>
<gene>
    <name evidence="2" type="ORF">SAMEA4412673_03564</name>
</gene>
<sequence length="129" mass="13841">MKTNRTFCTMASIMLTAAVHAQHKKISAQAFDGIIVAGYADNGAYINCTGPAVKYTTQKWNLTLGFLPSIKIKEDASVVKNATFTPTLGFGATLTIFKHLALQLPAFYIPKTNADNGKWTLGAGLGCKL</sequence>
<dbReference type="KEGG" id="smiz:4412673_03564"/>
<evidence type="ECO:0000313" key="2">
    <source>
        <dbReference type="EMBL" id="SNV59989.1"/>
    </source>
</evidence>
<proteinExistence type="predicted"/>
<evidence type="ECO:0000313" key="3">
    <source>
        <dbReference type="Proteomes" id="UP000215355"/>
    </source>
</evidence>
<feature type="signal peptide" evidence="1">
    <location>
        <begin position="1"/>
        <end position="21"/>
    </location>
</feature>
<name>A0AAJ5C1Q3_9SPHI</name>
<dbReference type="AlphaFoldDB" id="A0AAJ5C1Q3"/>